<dbReference type="InterPro" id="IPR016160">
    <property type="entry name" value="Ald_DH_CS_CYS"/>
</dbReference>
<dbReference type="AlphaFoldDB" id="A0A6G3WVA2"/>
<dbReference type="Gene3D" id="3.40.309.10">
    <property type="entry name" value="Aldehyde Dehydrogenase, Chain A, domain 2"/>
    <property type="match status" value="1"/>
</dbReference>
<dbReference type="SUPFAM" id="SSF53720">
    <property type="entry name" value="ALDH-like"/>
    <property type="match status" value="1"/>
</dbReference>
<dbReference type="PROSITE" id="PS00070">
    <property type="entry name" value="ALDEHYDE_DEHYDR_CYS"/>
    <property type="match status" value="1"/>
</dbReference>
<dbReference type="GO" id="GO:0016620">
    <property type="term" value="F:oxidoreductase activity, acting on the aldehyde or oxo group of donors, NAD or NADP as acceptor"/>
    <property type="evidence" value="ECO:0007669"/>
    <property type="project" value="InterPro"/>
</dbReference>
<comment type="caution">
    <text evidence="3">The sequence shown here is derived from an EMBL/GenBank/DDBJ whole genome shotgun (WGS) entry which is preliminary data.</text>
</comment>
<accession>A0A6G3WVA2</accession>
<dbReference type="EMBL" id="JAAGMN010002434">
    <property type="protein sequence ID" value="NEE09458.1"/>
    <property type="molecule type" value="Genomic_DNA"/>
</dbReference>
<reference evidence="3" key="1">
    <citation type="submission" date="2020-01" db="EMBL/GenBank/DDBJ databases">
        <title>Insect and environment-associated Actinomycetes.</title>
        <authorList>
            <person name="Currrie C."/>
            <person name="Chevrette M."/>
            <person name="Carlson C."/>
            <person name="Stubbendieck R."/>
            <person name="Wendt-Pienkowski E."/>
        </authorList>
    </citation>
    <scope>NUCLEOTIDE SEQUENCE</scope>
    <source>
        <strain evidence="3">SID7499</strain>
    </source>
</reference>
<evidence type="ECO:0000256" key="1">
    <source>
        <dbReference type="ARBA" id="ARBA00023002"/>
    </source>
</evidence>
<dbReference type="PANTHER" id="PTHR11699">
    <property type="entry name" value="ALDEHYDE DEHYDROGENASE-RELATED"/>
    <property type="match status" value="1"/>
</dbReference>
<dbReference type="InterPro" id="IPR016161">
    <property type="entry name" value="Ald_DH/histidinol_DH"/>
</dbReference>
<dbReference type="Pfam" id="PF00171">
    <property type="entry name" value="Aldedh"/>
    <property type="match status" value="1"/>
</dbReference>
<feature type="non-terminal residue" evidence="3">
    <location>
        <position position="1"/>
    </location>
</feature>
<sequence>PNIVFADADVEAAAAAAPMSFLDNAGQDCCARTRILVERSVHDRFLDLLVPAVSAVVVGDPADEKTQMGPLI</sequence>
<organism evidence="3">
    <name type="scientific">Streptomyces sp. SID7499</name>
    <dbReference type="NCBI Taxonomy" id="2706086"/>
    <lineage>
        <taxon>Bacteria</taxon>
        <taxon>Bacillati</taxon>
        <taxon>Actinomycetota</taxon>
        <taxon>Actinomycetes</taxon>
        <taxon>Kitasatosporales</taxon>
        <taxon>Streptomycetaceae</taxon>
        <taxon>Streptomyces</taxon>
    </lineage>
</organism>
<proteinExistence type="predicted"/>
<dbReference type="InterPro" id="IPR016163">
    <property type="entry name" value="Ald_DH_C"/>
</dbReference>
<keyword evidence="1" id="KW-0560">Oxidoreductase</keyword>
<protein>
    <submittedName>
        <fullName evidence="3">Aldehyde dehydrogenase</fullName>
    </submittedName>
</protein>
<dbReference type="InterPro" id="IPR015590">
    <property type="entry name" value="Aldehyde_DH_dom"/>
</dbReference>
<gene>
    <name evidence="3" type="ORF">G3M58_23735</name>
</gene>
<evidence type="ECO:0000313" key="3">
    <source>
        <dbReference type="EMBL" id="NEE09458.1"/>
    </source>
</evidence>
<name>A0A6G3WVA2_9ACTN</name>
<feature type="domain" description="Aldehyde dehydrogenase" evidence="2">
    <location>
        <begin position="1"/>
        <end position="72"/>
    </location>
</feature>
<feature type="non-terminal residue" evidence="3">
    <location>
        <position position="72"/>
    </location>
</feature>
<evidence type="ECO:0000259" key="2">
    <source>
        <dbReference type="Pfam" id="PF00171"/>
    </source>
</evidence>